<feature type="transmembrane region" description="Helical" evidence="1">
    <location>
        <begin position="43"/>
        <end position="64"/>
    </location>
</feature>
<dbReference type="AlphaFoldDB" id="A0A3B0U297"/>
<evidence type="ECO:0008006" key="3">
    <source>
        <dbReference type="Google" id="ProtNLM"/>
    </source>
</evidence>
<name>A0A3B0U297_9ZZZZ</name>
<dbReference type="NCBIfam" id="NF041635">
    <property type="entry name" value="STM3941_fam"/>
    <property type="match status" value="1"/>
</dbReference>
<keyword evidence="1" id="KW-0812">Transmembrane</keyword>
<dbReference type="EMBL" id="UOEQ01000573">
    <property type="protein sequence ID" value="VAW24995.1"/>
    <property type="molecule type" value="Genomic_DNA"/>
</dbReference>
<protein>
    <recommendedName>
        <fullName evidence="3">PH domain-containing protein</fullName>
    </recommendedName>
</protein>
<keyword evidence="1" id="KW-1133">Transmembrane helix</keyword>
<accession>A0A3B0U297</accession>
<reference evidence="2" key="1">
    <citation type="submission" date="2018-06" db="EMBL/GenBank/DDBJ databases">
        <authorList>
            <person name="Zhirakovskaya E."/>
        </authorList>
    </citation>
    <scope>NUCLEOTIDE SEQUENCE</scope>
</reference>
<evidence type="ECO:0000313" key="2">
    <source>
        <dbReference type="EMBL" id="VAW24995.1"/>
    </source>
</evidence>
<keyword evidence="1" id="KW-0472">Membrane</keyword>
<sequence length="180" mass="20147">MEEIRIPKNQLLLVMGLLMGPVAIILGVYFYSLAGGPSIRSPLIVQMVGVFISLSGLLALALVIHQFIYPSTLVINENGISSHISFGFVPWSEIVSIELYERVEGVGKQRVNVKGVLIKAKDPEKILGEIRGLKKFGPNRSFRLRGSPIFIPDVNWSWRLDKIHEKLQAYWAQYSRKSGA</sequence>
<gene>
    <name evidence="2" type="ORF">MNBD_ALPHA11-1619</name>
</gene>
<feature type="transmembrane region" description="Helical" evidence="1">
    <location>
        <begin position="12"/>
        <end position="31"/>
    </location>
</feature>
<proteinExistence type="predicted"/>
<organism evidence="2">
    <name type="scientific">hydrothermal vent metagenome</name>
    <dbReference type="NCBI Taxonomy" id="652676"/>
    <lineage>
        <taxon>unclassified sequences</taxon>
        <taxon>metagenomes</taxon>
        <taxon>ecological metagenomes</taxon>
    </lineage>
</organism>
<evidence type="ECO:0000256" key="1">
    <source>
        <dbReference type="SAM" id="Phobius"/>
    </source>
</evidence>
<dbReference type="InterPro" id="IPR048136">
    <property type="entry name" value="STM3941-like"/>
</dbReference>